<dbReference type="Gramene" id="OPUNC07G03580.1">
    <property type="protein sequence ID" value="OPUNC07G03580.1"/>
    <property type="gene ID" value="OPUNC07G03580"/>
</dbReference>
<dbReference type="AlphaFoldDB" id="A0A0E0LHC2"/>
<protein>
    <submittedName>
        <fullName evidence="1">Uncharacterized protein</fullName>
    </submittedName>
</protein>
<accession>A0A0E0LHC2</accession>
<dbReference type="HOGENOM" id="CLU_2610228_0_0_1"/>
<keyword evidence="2" id="KW-1185">Reference proteome</keyword>
<dbReference type="EnsemblPlants" id="OPUNC07G03580.1">
    <property type="protein sequence ID" value="OPUNC07G03580.1"/>
    <property type="gene ID" value="OPUNC07G03580"/>
</dbReference>
<dbReference type="Proteomes" id="UP000026962">
    <property type="component" value="Chromosome 7"/>
</dbReference>
<name>A0A0E0LHC2_ORYPU</name>
<proteinExistence type="predicted"/>
<evidence type="ECO:0000313" key="2">
    <source>
        <dbReference type="Proteomes" id="UP000026962"/>
    </source>
</evidence>
<evidence type="ECO:0000313" key="1">
    <source>
        <dbReference type="EnsemblPlants" id="OPUNC07G03580.1"/>
    </source>
</evidence>
<organism evidence="1">
    <name type="scientific">Oryza punctata</name>
    <name type="common">Red rice</name>
    <dbReference type="NCBI Taxonomy" id="4537"/>
    <lineage>
        <taxon>Eukaryota</taxon>
        <taxon>Viridiplantae</taxon>
        <taxon>Streptophyta</taxon>
        <taxon>Embryophyta</taxon>
        <taxon>Tracheophyta</taxon>
        <taxon>Spermatophyta</taxon>
        <taxon>Magnoliopsida</taxon>
        <taxon>Liliopsida</taxon>
        <taxon>Poales</taxon>
        <taxon>Poaceae</taxon>
        <taxon>BOP clade</taxon>
        <taxon>Oryzoideae</taxon>
        <taxon>Oryzeae</taxon>
        <taxon>Oryzinae</taxon>
        <taxon>Oryza</taxon>
    </lineage>
</organism>
<sequence length="79" mass="8668">MEDKEEDDALGSGRGSPKKLLRHCGLAGADVGARVLAVPGQFFPWVFLEPTRRWNGTAGHVRGFASCPERVMKKEIWSG</sequence>
<reference evidence="1" key="2">
    <citation type="submission" date="2018-05" db="EMBL/GenBank/DDBJ databases">
        <title>OpunRS2 (Oryza punctata Reference Sequence Version 2).</title>
        <authorList>
            <person name="Zhang J."/>
            <person name="Kudrna D."/>
            <person name="Lee S."/>
            <person name="Talag J."/>
            <person name="Welchert J."/>
            <person name="Wing R.A."/>
        </authorList>
    </citation>
    <scope>NUCLEOTIDE SEQUENCE [LARGE SCALE GENOMIC DNA]</scope>
</reference>
<reference evidence="1" key="1">
    <citation type="submission" date="2015-04" db="UniProtKB">
        <authorList>
            <consortium name="EnsemblPlants"/>
        </authorList>
    </citation>
    <scope>IDENTIFICATION</scope>
</reference>